<evidence type="ECO:0000256" key="2">
    <source>
        <dbReference type="ARBA" id="ARBA00008779"/>
    </source>
</evidence>
<comment type="PTM">
    <text evidence="6">The conversion to 3-oxoalanine (also known as C-formylglycine, FGly), of a serine or cysteine residue in prokaryotes and of a cysteine residue in eukaryotes, is critical for catalytic activity.</text>
</comment>
<keyword evidence="8" id="KW-1133">Transmembrane helix</keyword>
<keyword evidence="8" id="KW-0472">Membrane</keyword>
<feature type="non-terminal residue" evidence="10">
    <location>
        <position position="1"/>
    </location>
</feature>
<keyword evidence="3" id="KW-0479">Metal-binding</keyword>
<evidence type="ECO:0000256" key="1">
    <source>
        <dbReference type="ARBA" id="ARBA00001913"/>
    </source>
</evidence>
<dbReference type="EMBL" id="JAODUP010000311">
    <property type="protein sequence ID" value="KAK2153012.1"/>
    <property type="molecule type" value="Genomic_DNA"/>
</dbReference>
<dbReference type="PANTHER" id="PTHR10342">
    <property type="entry name" value="ARYLSULFATASE"/>
    <property type="match status" value="1"/>
</dbReference>
<feature type="domain" description="Sulfatase N-terminal" evidence="9">
    <location>
        <begin position="59"/>
        <end position="340"/>
    </location>
</feature>
<evidence type="ECO:0000256" key="3">
    <source>
        <dbReference type="ARBA" id="ARBA00022723"/>
    </source>
</evidence>
<proteinExistence type="inferred from homology"/>
<evidence type="ECO:0000256" key="5">
    <source>
        <dbReference type="ARBA" id="ARBA00023180"/>
    </source>
</evidence>
<keyword evidence="4" id="KW-0106">Calcium</keyword>
<feature type="compositionally biased region" description="Polar residues" evidence="7">
    <location>
        <begin position="501"/>
        <end position="510"/>
    </location>
</feature>
<keyword evidence="5" id="KW-0325">Glycoprotein</keyword>
<accession>A0AAD9JH28</accession>
<feature type="modified residue" description="3-oxoalanine (Ser)" evidence="6">
    <location>
        <position position="107"/>
    </location>
</feature>
<feature type="transmembrane region" description="Helical" evidence="8">
    <location>
        <begin position="9"/>
        <end position="33"/>
    </location>
</feature>
<sequence length="519" mass="58622">KKNKNKDRYVFVSGLIMLGLGLVGCAVSLTIYFTTRENPQPVPQMQLPKQANYTKPEKPNIIFITVQEIGWSDIRYGEPRIQVHTPNLDDLAKNGRTLENHYVQPTSVSSHHAFLTGRLPFKSGMQHGPFDVAAPYCTGSDLTLISRTLKQRGTRYDWRVDAMTNDDVPDGGTFYTELLADHVINTISTTRRPYFVNLAFGDVHKHVEIPSRYTSYYPDCDEGTNSLSCLYMGDEAERRRNLKRRNYLGFITAVDEAIGRIKRAADDNTVIIFTPDTGGSHQEYANNLPLRGATGTLYEGGTKTRAIVSSPYMEAPILNNRHEGLFHATDWAATITSLAGTFPSSQHDGFDQTEMILFGLPSKRDRIIYNLDMEQYPLLGQSAIRHNEWKLIWGFDGITNGRGCLRTPTYETDTEFLTIPLSSSDLTSLPQDEQDRIVQLLNENTWKPDNLYSGVIRLYNLKDDPNEYEDLSGDTNNVALIQELKLMLVNELKSNYDEPPQSFNQSTSHITDPVDPGWC</sequence>
<dbReference type="Proteomes" id="UP001208570">
    <property type="component" value="Unassembled WGS sequence"/>
</dbReference>
<gene>
    <name evidence="10" type="ORF">LSH36_311g03065</name>
</gene>
<comment type="cofactor">
    <cofactor evidence="1">
        <name>Ca(2+)</name>
        <dbReference type="ChEBI" id="CHEBI:29108"/>
    </cofactor>
</comment>
<evidence type="ECO:0000256" key="6">
    <source>
        <dbReference type="PIRSR" id="PIRSR600917-52"/>
    </source>
</evidence>
<evidence type="ECO:0000256" key="8">
    <source>
        <dbReference type="SAM" id="Phobius"/>
    </source>
</evidence>
<dbReference type="SUPFAM" id="SSF53649">
    <property type="entry name" value="Alkaline phosphatase-like"/>
    <property type="match status" value="1"/>
</dbReference>
<dbReference type="AlphaFoldDB" id="A0AAD9JH28"/>
<evidence type="ECO:0000256" key="7">
    <source>
        <dbReference type="SAM" id="MobiDB-lite"/>
    </source>
</evidence>
<evidence type="ECO:0000256" key="4">
    <source>
        <dbReference type="ARBA" id="ARBA00022837"/>
    </source>
</evidence>
<protein>
    <recommendedName>
        <fullName evidence="9">Sulfatase N-terminal domain-containing protein</fullName>
    </recommendedName>
</protein>
<comment type="caution">
    <text evidence="10">The sequence shown here is derived from an EMBL/GenBank/DDBJ whole genome shotgun (WGS) entry which is preliminary data.</text>
</comment>
<evidence type="ECO:0000259" key="9">
    <source>
        <dbReference type="Pfam" id="PF00884"/>
    </source>
</evidence>
<keyword evidence="11" id="KW-1185">Reference proteome</keyword>
<dbReference type="Pfam" id="PF00884">
    <property type="entry name" value="Sulfatase"/>
    <property type="match status" value="1"/>
</dbReference>
<name>A0AAD9JH28_9ANNE</name>
<organism evidence="10 11">
    <name type="scientific">Paralvinella palmiformis</name>
    <dbReference type="NCBI Taxonomy" id="53620"/>
    <lineage>
        <taxon>Eukaryota</taxon>
        <taxon>Metazoa</taxon>
        <taxon>Spiralia</taxon>
        <taxon>Lophotrochozoa</taxon>
        <taxon>Annelida</taxon>
        <taxon>Polychaeta</taxon>
        <taxon>Sedentaria</taxon>
        <taxon>Canalipalpata</taxon>
        <taxon>Terebellida</taxon>
        <taxon>Terebelliformia</taxon>
        <taxon>Alvinellidae</taxon>
        <taxon>Paralvinella</taxon>
    </lineage>
</organism>
<dbReference type="PANTHER" id="PTHR10342:SF274">
    <property type="entry name" value="ARYLSULFATASE B"/>
    <property type="match status" value="1"/>
</dbReference>
<keyword evidence="8" id="KW-0812">Transmembrane</keyword>
<dbReference type="InterPro" id="IPR017850">
    <property type="entry name" value="Alkaline_phosphatase_core_sf"/>
</dbReference>
<evidence type="ECO:0000313" key="11">
    <source>
        <dbReference type="Proteomes" id="UP001208570"/>
    </source>
</evidence>
<dbReference type="GO" id="GO:0008484">
    <property type="term" value="F:sulfuric ester hydrolase activity"/>
    <property type="evidence" value="ECO:0007669"/>
    <property type="project" value="InterPro"/>
</dbReference>
<dbReference type="Gene3D" id="3.30.1120.10">
    <property type="match status" value="1"/>
</dbReference>
<dbReference type="GO" id="GO:0046872">
    <property type="term" value="F:metal ion binding"/>
    <property type="evidence" value="ECO:0007669"/>
    <property type="project" value="UniProtKB-KW"/>
</dbReference>
<comment type="similarity">
    <text evidence="2">Belongs to the sulfatase family.</text>
</comment>
<dbReference type="InterPro" id="IPR047115">
    <property type="entry name" value="ARSB"/>
</dbReference>
<dbReference type="InterPro" id="IPR000917">
    <property type="entry name" value="Sulfatase_N"/>
</dbReference>
<reference evidence="10" key="1">
    <citation type="journal article" date="2023" name="Mol. Biol. Evol.">
        <title>Third-Generation Sequencing Reveals the Adaptive Role of the Epigenome in Three Deep-Sea Polychaetes.</title>
        <authorList>
            <person name="Perez M."/>
            <person name="Aroh O."/>
            <person name="Sun Y."/>
            <person name="Lan Y."/>
            <person name="Juniper S.K."/>
            <person name="Young C.R."/>
            <person name="Angers B."/>
            <person name="Qian P.Y."/>
        </authorList>
    </citation>
    <scope>NUCLEOTIDE SEQUENCE</scope>
    <source>
        <strain evidence="10">P08H-3</strain>
    </source>
</reference>
<feature type="region of interest" description="Disordered" evidence="7">
    <location>
        <begin position="498"/>
        <end position="519"/>
    </location>
</feature>
<evidence type="ECO:0000313" key="10">
    <source>
        <dbReference type="EMBL" id="KAK2153012.1"/>
    </source>
</evidence>
<dbReference type="Gene3D" id="3.40.720.10">
    <property type="entry name" value="Alkaline Phosphatase, subunit A"/>
    <property type="match status" value="2"/>
</dbReference>